<evidence type="ECO:0000313" key="2">
    <source>
        <dbReference type="EMBL" id="CCD64936.1"/>
    </source>
</evidence>
<dbReference type="EMBL" id="BX284602">
    <property type="protein sequence ID" value="CCD64936.1"/>
    <property type="molecule type" value="Genomic_DNA"/>
</dbReference>
<dbReference type="OMA" id="HGLMELC"/>
<dbReference type="PROSITE" id="PS50097">
    <property type="entry name" value="BTB"/>
    <property type="match status" value="1"/>
</dbReference>
<dbReference type="WormBase" id="ZC239.12">
    <property type="protein sequence ID" value="CE45520"/>
    <property type="gene ID" value="WBGene00022570"/>
    <property type="gene designation" value="sdz-35"/>
</dbReference>
<dbReference type="eggNOG" id="KOG2716">
    <property type="taxonomic scope" value="Eukaryota"/>
</dbReference>
<dbReference type="InterPro" id="IPR000210">
    <property type="entry name" value="BTB/POZ_dom"/>
</dbReference>
<dbReference type="Bgee" id="WBGene00022570">
    <property type="expression patterns" value="Expressed in pharyngeal muscle cell (C elegans) and 1 other cell type or tissue"/>
</dbReference>
<evidence type="ECO:0000313" key="3">
    <source>
        <dbReference type="Proteomes" id="UP000001940"/>
    </source>
</evidence>
<accession>P91555</accession>
<keyword evidence="3" id="KW-1185">Reference proteome</keyword>
<dbReference type="SMART" id="SM00225">
    <property type="entry name" value="BTB"/>
    <property type="match status" value="1"/>
</dbReference>
<dbReference type="PaxDb" id="6239-ZC239.12"/>
<feature type="domain" description="BTB" evidence="1">
    <location>
        <begin position="6"/>
        <end position="68"/>
    </location>
</feature>
<dbReference type="GO" id="GO:0051260">
    <property type="term" value="P:protein homooligomerization"/>
    <property type="evidence" value="ECO:0007669"/>
    <property type="project" value="InterPro"/>
</dbReference>
<protein>
    <submittedName>
        <fullName evidence="2">BTB domain-containing protein</fullName>
    </submittedName>
</protein>
<dbReference type="InterPro" id="IPR011333">
    <property type="entry name" value="SKP1/BTB/POZ_sf"/>
</dbReference>
<dbReference type="AGR" id="WB:WBGene00022570"/>
<dbReference type="KEGG" id="cel:CELE_ZC239.12"/>
<dbReference type="FunCoup" id="P91555">
    <property type="interactions" value="276"/>
</dbReference>
<dbReference type="GO" id="GO:0036499">
    <property type="term" value="P:PERK-mediated unfolded protein response"/>
    <property type="evidence" value="ECO:0007007"/>
    <property type="project" value="WormBase"/>
</dbReference>
<dbReference type="Pfam" id="PF02214">
    <property type="entry name" value="BTB_2"/>
    <property type="match status" value="1"/>
</dbReference>
<dbReference type="UCSC" id="ZC239.12">
    <property type="organism name" value="c. elegans"/>
</dbReference>
<dbReference type="Proteomes" id="UP000001940">
    <property type="component" value="Chromosome II"/>
</dbReference>
<dbReference type="CDD" id="cd18316">
    <property type="entry name" value="BTB_POZ_KCTD-like"/>
    <property type="match status" value="1"/>
</dbReference>
<dbReference type="SMR" id="P91555"/>
<dbReference type="PANTHER" id="PTHR11145">
    <property type="entry name" value="BTB/POZ DOMAIN-CONTAINING ADAPTER FOR CUL3-MEDIATED RHOA DEGRADATION PROTEIN FAMILY MEMBER"/>
    <property type="match status" value="1"/>
</dbReference>
<dbReference type="PeptideAtlas" id="P91555"/>
<dbReference type="Gene3D" id="3.30.710.10">
    <property type="entry name" value="Potassium Channel Kv1.1, Chain A"/>
    <property type="match status" value="1"/>
</dbReference>
<dbReference type="RefSeq" id="NP_494473.2">
    <property type="nucleotide sequence ID" value="NM_062072.3"/>
</dbReference>
<evidence type="ECO:0000313" key="4">
    <source>
        <dbReference type="WormBase" id="ZC239.12"/>
    </source>
</evidence>
<dbReference type="AlphaFoldDB" id="P91555"/>
<dbReference type="SUPFAM" id="SSF54695">
    <property type="entry name" value="POZ domain"/>
    <property type="match status" value="1"/>
</dbReference>
<dbReference type="HOGENOM" id="CLU_086154_0_0_1"/>
<evidence type="ECO:0000259" key="1">
    <source>
        <dbReference type="PROSITE" id="PS50097"/>
    </source>
</evidence>
<proteinExistence type="predicted"/>
<name>P91555_CAEEL</name>
<dbReference type="STRING" id="6239.ZC239.12.1"/>
<dbReference type="OrthoDB" id="5804262at2759"/>
<dbReference type="GeneID" id="191123"/>
<dbReference type="PANTHER" id="PTHR11145:SF19">
    <property type="entry name" value="BTB DOMAIN-CONTAINING PROTEIN-RELATED"/>
    <property type="match status" value="1"/>
</dbReference>
<reference evidence="2 3" key="1">
    <citation type="journal article" date="1998" name="Science">
        <title>Genome sequence of the nematode C. elegans: a platform for investigating biology.</title>
        <authorList>
            <consortium name="The C. elegans sequencing consortium"/>
            <person name="Sulson J.E."/>
            <person name="Waterston R."/>
        </authorList>
    </citation>
    <scope>NUCLEOTIDE SEQUENCE [LARGE SCALE GENOMIC DNA]</scope>
    <source>
        <strain evidence="2 3">Bristol N2</strain>
    </source>
</reference>
<dbReference type="GO" id="GO:0036498">
    <property type="term" value="P:IRE1-mediated unfolded protein response"/>
    <property type="evidence" value="ECO:0007007"/>
    <property type="project" value="WormBase"/>
</dbReference>
<dbReference type="PhylomeDB" id="P91555"/>
<dbReference type="InterPro" id="IPR045068">
    <property type="entry name" value="BACURD1-3"/>
</dbReference>
<dbReference type="InParanoid" id="P91555"/>
<organism evidence="2 3">
    <name type="scientific">Caenorhabditis elegans</name>
    <dbReference type="NCBI Taxonomy" id="6239"/>
    <lineage>
        <taxon>Eukaryota</taxon>
        <taxon>Metazoa</taxon>
        <taxon>Ecdysozoa</taxon>
        <taxon>Nematoda</taxon>
        <taxon>Chromadorea</taxon>
        <taxon>Rhabditida</taxon>
        <taxon>Rhabditina</taxon>
        <taxon>Rhabditomorpha</taxon>
        <taxon>Rhabditoidea</taxon>
        <taxon>Rhabditidae</taxon>
        <taxon>Peloderinae</taxon>
        <taxon>Caenorhabditis</taxon>
    </lineage>
</organism>
<dbReference type="InterPro" id="IPR003131">
    <property type="entry name" value="T1-type_BTB"/>
</dbReference>
<dbReference type="CTD" id="191123"/>
<gene>
    <name evidence="2 4" type="primary">sdz-35</name>
    <name evidence="2" type="ORF">CELE_ZC239.12</name>
    <name evidence="4" type="ORF">ZC239.12</name>
</gene>
<sequence>MSFIDEKIRLNIGGTIFETSKSTLTKFDGFFKTLLETEIPIQKDDSNCIFIDRSPRHFEKILNYLRDGADVDLLPESEKEVREILKEAQFYLKEGLMELCKRSTCKMRTFDSYHDLLKLIAEAGKPVLVIFYLVKDNRIVHIPSNFKIRDFLEKHHGMLEIYFKESPYETIQQNPSQFLPPGREEAAPSWTYCFYNAPKLPFRFTISFLEKLEEDIEFVLGNLNE</sequence>